<evidence type="ECO:0000256" key="7">
    <source>
        <dbReference type="SAM" id="Phobius"/>
    </source>
</evidence>
<dbReference type="PROSITE" id="PS00901">
    <property type="entry name" value="CYS_SYNTHASE"/>
    <property type="match status" value="1"/>
</dbReference>
<keyword evidence="7" id="KW-1133">Transmembrane helix</keyword>
<reference evidence="9" key="1">
    <citation type="submission" date="2012-05" db="EMBL/GenBank/DDBJ databases">
        <authorList>
            <person name="Krishnakumar V."/>
            <person name="Cheung F."/>
            <person name="Xiao Y."/>
            <person name="Chan A."/>
            <person name="Moskal W.A."/>
            <person name="Town C.D."/>
        </authorList>
    </citation>
    <scope>NUCLEOTIDE SEQUENCE</scope>
</reference>
<dbReference type="SUPFAM" id="SSF53686">
    <property type="entry name" value="Tryptophan synthase beta subunit-like PLP-dependent enzymes"/>
    <property type="match status" value="1"/>
</dbReference>
<dbReference type="Pfam" id="PF00291">
    <property type="entry name" value="PALP"/>
    <property type="match status" value="1"/>
</dbReference>
<organism evidence="9">
    <name type="scientific">Lotus japonicus</name>
    <name type="common">Lotus corniculatus var. japonicus</name>
    <dbReference type="NCBI Taxonomy" id="34305"/>
    <lineage>
        <taxon>Eukaryota</taxon>
        <taxon>Viridiplantae</taxon>
        <taxon>Streptophyta</taxon>
        <taxon>Embryophyta</taxon>
        <taxon>Tracheophyta</taxon>
        <taxon>Spermatophyta</taxon>
        <taxon>Magnoliopsida</taxon>
        <taxon>eudicotyledons</taxon>
        <taxon>Gunneridae</taxon>
        <taxon>Pentapetalae</taxon>
        <taxon>rosids</taxon>
        <taxon>fabids</taxon>
        <taxon>Fabales</taxon>
        <taxon>Fabaceae</taxon>
        <taxon>Papilionoideae</taxon>
        <taxon>50 kb inversion clade</taxon>
        <taxon>NPAAA clade</taxon>
        <taxon>Hologalegina</taxon>
        <taxon>robinioid clade</taxon>
        <taxon>Loteae</taxon>
        <taxon>Lotus</taxon>
    </lineage>
</organism>
<dbReference type="CDD" id="cd01561">
    <property type="entry name" value="CBS_like"/>
    <property type="match status" value="1"/>
</dbReference>
<dbReference type="InterPro" id="IPR036052">
    <property type="entry name" value="TrpB-like_PALP_sf"/>
</dbReference>
<comment type="similarity">
    <text evidence="2">Belongs to the cysteine synthase/cystathionine beta-synthase family.</text>
</comment>
<dbReference type="AlphaFoldDB" id="I3SSP2"/>
<dbReference type="InterPro" id="IPR001926">
    <property type="entry name" value="TrpB-like_PALP"/>
</dbReference>
<evidence type="ECO:0000256" key="4">
    <source>
        <dbReference type="ARBA" id="ARBA00022679"/>
    </source>
</evidence>
<evidence type="ECO:0000256" key="1">
    <source>
        <dbReference type="ARBA" id="ARBA00001933"/>
    </source>
</evidence>
<evidence type="ECO:0000259" key="8">
    <source>
        <dbReference type="Pfam" id="PF00291"/>
    </source>
</evidence>
<dbReference type="InterPro" id="IPR001216">
    <property type="entry name" value="P-phosphate_BS"/>
</dbReference>
<name>I3SSP2_LOTJA</name>
<evidence type="ECO:0000256" key="6">
    <source>
        <dbReference type="ARBA" id="ARBA00047931"/>
    </source>
</evidence>
<dbReference type="Gene3D" id="3.40.50.1100">
    <property type="match status" value="4"/>
</dbReference>
<evidence type="ECO:0000256" key="2">
    <source>
        <dbReference type="ARBA" id="ARBA00007103"/>
    </source>
</evidence>
<feature type="transmembrane region" description="Helical" evidence="7">
    <location>
        <begin position="6"/>
        <end position="26"/>
    </location>
</feature>
<dbReference type="InterPro" id="IPR050214">
    <property type="entry name" value="Cys_Synth/Cystath_Beta-Synth"/>
</dbReference>
<keyword evidence="7" id="KW-0472">Membrane</keyword>
<dbReference type="EMBL" id="BT143490">
    <property type="protein sequence ID" value="AFK43284.1"/>
    <property type="molecule type" value="mRNA"/>
</dbReference>
<dbReference type="EC" id="2.5.1.47" evidence="3"/>
<dbReference type="FunFam" id="3.40.50.1100:FF:000049">
    <property type="entry name" value="Cysteine synthase, putative"/>
    <property type="match status" value="1"/>
</dbReference>
<sequence length="416" mass="44457">MVSAARSAGAVGAILIVSLVVAYFISKKKSQTKKKKKKGIVEAIGNSPLIRINSLSDATGCQILGKCEFLNPGGSVKDRVALHIIQEALESGQLRPGGIVTEGSAGSTAISIATVAPAYGCKSHVVIPDDAAIEKSQILEALGATVERVRPVSITHKNHFVNIARRRASEANEFALKHRNSQLNGKDSKQVNGYKSDGDNHSSLFPTDCQGGCFADQFENLANFRAHYEGTGPEIWEQTNGKLDAFIAAAGTGGTVAGVSRFPQDKNPKIKCYLIDPPGSGLFNKVTRGVMYTKEEAEGRRLKNPFDTITEGIGINRVTRNLAMAKLDGAFRGTDMEAVEMARFLLKNDGLFLGSSSAMNCVGAVRVAQTLGPGHTIVTILCDSGMRHLSKFYNAEYLSQLGLTPKATGLEFLAIK</sequence>
<keyword evidence="5" id="KW-0663">Pyridoxal phosphate</keyword>
<keyword evidence="7" id="KW-0812">Transmembrane</keyword>
<dbReference type="FunFam" id="3.40.50.1100:FF:000061">
    <property type="entry name" value="Cysteine synthase"/>
    <property type="match status" value="1"/>
</dbReference>
<dbReference type="GO" id="GO:0006535">
    <property type="term" value="P:cysteine biosynthetic process from serine"/>
    <property type="evidence" value="ECO:0007669"/>
    <property type="project" value="InterPro"/>
</dbReference>
<comment type="catalytic activity">
    <reaction evidence="6">
        <text>O-acetyl-L-serine + hydrogen sulfide = L-cysteine + acetate</text>
        <dbReference type="Rhea" id="RHEA:14829"/>
        <dbReference type="ChEBI" id="CHEBI:29919"/>
        <dbReference type="ChEBI" id="CHEBI:30089"/>
        <dbReference type="ChEBI" id="CHEBI:35235"/>
        <dbReference type="ChEBI" id="CHEBI:58340"/>
        <dbReference type="EC" id="2.5.1.47"/>
    </reaction>
</comment>
<dbReference type="PANTHER" id="PTHR10314">
    <property type="entry name" value="CYSTATHIONINE BETA-SYNTHASE"/>
    <property type="match status" value="1"/>
</dbReference>
<dbReference type="GO" id="GO:0004124">
    <property type="term" value="F:cysteine synthase activity"/>
    <property type="evidence" value="ECO:0007669"/>
    <property type="project" value="UniProtKB-EC"/>
</dbReference>
<keyword evidence="4" id="KW-0808">Transferase</keyword>
<comment type="cofactor">
    <cofactor evidence="1">
        <name>pyridoxal 5'-phosphate</name>
        <dbReference type="ChEBI" id="CHEBI:597326"/>
    </cofactor>
</comment>
<accession>I3SSP2</accession>
<protein>
    <recommendedName>
        <fullName evidence="3">cysteine synthase</fullName>
        <ecNumber evidence="3">2.5.1.47</ecNumber>
    </recommendedName>
</protein>
<evidence type="ECO:0000256" key="3">
    <source>
        <dbReference type="ARBA" id="ARBA00012681"/>
    </source>
</evidence>
<proteinExistence type="evidence at transcript level"/>
<evidence type="ECO:0000313" key="9">
    <source>
        <dbReference type="EMBL" id="AFK43284.1"/>
    </source>
</evidence>
<feature type="domain" description="Tryptophan synthase beta chain-like PALP" evidence="8">
    <location>
        <begin position="42"/>
        <end position="383"/>
    </location>
</feature>
<evidence type="ECO:0000256" key="5">
    <source>
        <dbReference type="ARBA" id="ARBA00022898"/>
    </source>
</evidence>